<keyword evidence="1" id="KW-0812">Transmembrane</keyword>
<protein>
    <recommendedName>
        <fullName evidence="4">Glucodextranase-like C-terminal domain-containing protein</fullName>
    </recommendedName>
</protein>
<dbReference type="EMBL" id="CP014855">
    <property type="protein sequence ID" value="ASJ01653.1"/>
    <property type="molecule type" value="Genomic_DNA"/>
</dbReference>
<dbReference type="RefSeq" id="WP_088885984.1">
    <property type="nucleotide sequence ID" value="NZ_CP014855.1"/>
</dbReference>
<dbReference type="KEGG" id="tgg:A3K92_09255"/>
<dbReference type="GeneID" id="33332737"/>
<name>A0A2Z2M8I0_THEGO</name>
<organism evidence="2 3">
    <name type="scientific">Thermococcus gorgonarius</name>
    <dbReference type="NCBI Taxonomy" id="71997"/>
    <lineage>
        <taxon>Archaea</taxon>
        <taxon>Methanobacteriati</taxon>
        <taxon>Methanobacteriota</taxon>
        <taxon>Thermococci</taxon>
        <taxon>Thermococcales</taxon>
        <taxon>Thermococcaceae</taxon>
        <taxon>Thermococcus</taxon>
    </lineage>
</organism>
<evidence type="ECO:0000256" key="1">
    <source>
        <dbReference type="SAM" id="Phobius"/>
    </source>
</evidence>
<accession>A0A2Z2M8I0</accession>
<evidence type="ECO:0000313" key="3">
    <source>
        <dbReference type="Proteomes" id="UP000250134"/>
    </source>
</evidence>
<gene>
    <name evidence="2" type="ORF">A3K92_09255</name>
</gene>
<feature type="transmembrane region" description="Helical" evidence="1">
    <location>
        <begin position="288"/>
        <end position="306"/>
    </location>
</feature>
<evidence type="ECO:0008006" key="4">
    <source>
        <dbReference type="Google" id="ProtNLM"/>
    </source>
</evidence>
<sequence length="309" mass="33803">MRKFSALLAVLMVFTAFAGFVSAHTVTVDGAIEDDWTAVPDTHSPNTWQLYGDEWVWKDATGDERTDFNNFNPDPRVDITEFHITADDTYIYFLIKFNDLDVVGQDGAPGIMITIDTDQKSGSGETWFGYTSDTQVAQDGNANWEYQLLIDLANNQVTDGGVVHGDGIPVWNGGSPLDLVDTSWNDISSWDDTSSSGDMFVASTANDVVEVRIKKSELGNPSTIRVELGVVRAHPTGNDRADNGVAWNINGAPDVLDAMTTTGPNTWDEVQDGYVDYYADVDISQVPFFSNIAVALAVALGALLVFRRR</sequence>
<reference evidence="2 3" key="1">
    <citation type="submission" date="2016-03" db="EMBL/GenBank/DDBJ databases">
        <title>Complete genome sequence of Thermococcus gorgonarius.</title>
        <authorList>
            <person name="Oger P.M."/>
        </authorList>
    </citation>
    <scope>NUCLEOTIDE SEQUENCE [LARGE SCALE GENOMIC DNA]</scope>
    <source>
        <strain evidence="2 3">W-12</strain>
    </source>
</reference>
<proteinExistence type="predicted"/>
<keyword evidence="1" id="KW-1133">Transmembrane helix</keyword>
<dbReference type="Proteomes" id="UP000250134">
    <property type="component" value="Chromosome"/>
</dbReference>
<dbReference type="OrthoDB" id="92044at2157"/>
<evidence type="ECO:0000313" key="2">
    <source>
        <dbReference type="EMBL" id="ASJ01653.1"/>
    </source>
</evidence>
<dbReference type="AlphaFoldDB" id="A0A2Z2M8I0"/>
<keyword evidence="3" id="KW-1185">Reference proteome</keyword>
<keyword evidence="1" id="KW-0472">Membrane</keyword>